<dbReference type="EMBL" id="DSEU01000040">
    <property type="protein sequence ID" value="HEM67181.1"/>
    <property type="molecule type" value="Genomic_DNA"/>
</dbReference>
<sequence length="313" mass="37134">MFCHVGLGRAYRRSYEFFLSDVITSSGAKKRFYNIFRVEGFLGYPLRVLVEKFKDSSIHMYKYGGRQYYIFPEKFYSLFISISKLIYTLDKYYRKDVEKIFNHIDRVIKLCRDVDQCVNALLKEISAVETLCIKRVMRGRRGLTTRFERGMERCRDVVERFFPDLLNPYIYRYEGFEELEEFMRRFFGDRVARSYRRFAEIHSPILVARDGIILLTENRQPLDSFSIYVDDCSVTSSYAIVKIVGVEMLNGYVNRVKWVALLGIDLYTKQLFLHYVSPTLILRRAELCRLWVLGLVDDFGKPLYEDDLTLIET</sequence>
<comment type="caution">
    <text evidence="1">The sequence shown here is derived from an EMBL/GenBank/DDBJ whole genome shotgun (WGS) entry which is preliminary data.</text>
</comment>
<reference evidence="1" key="1">
    <citation type="journal article" date="2020" name="mSystems">
        <title>Genome- and Community-Level Interaction Insights into Carbon Utilization and Element Cycling Functions of Hydrothermarchaeota in Hydrothermal Sediment.</title>
        <authorList>
            <person name="Zhou Z."/>
            <person name="Liu Y."/>
            <person name="Xu W."/>
            <person name="Pan J."/>
            <person name="Luo Z.H."/>
            <person name="Li M."/>
        </authorList>
    </citation>
    <scope>NUCLEOTIDE SEQUENCE [LARGE SCALE GENOMIC DNA]</scope>
    <source>
        <strain evidence="1">SpSt-125</strain>
    </source>
</reference>
<dbReference type="AlphaFoldDB" id="A0A7J2U353"/>
<gene>
    <name evidence="1" type="ORF">ENO26_06405</name>
</gene>
<accession>A0A7J2U353</accession>
<organism evidence="1">
    <name type="scientific">Ignisphaera aggregans</name>
    <dbReference type="NCBI Taxonomy" id="334771"/>
    <lineage>
        <taxon>Archaea</taxon>
        <taxon>Thermoproteota</taxon>
        <taxon>Thermoprotei</taxon>
        <taxon>Desulfurococcales</taxon>
        <taxon>Desulfurococcaceae</taxon>
        <taxon>Ignisphaera</taxon>
    </lineage>
</organism>
<proteinExistence type="predicted"/>
<protein>
    <submittedName>
        <fullName evidence="1">Uncharacterized protein</fullName>
    </submittedName>
</protein>
<evidence type="ECO:0000313" key="1">
    <source>
        <dbReference type="EMBL" id="HEM67181.1"/>
    </source>
</evidence>
<name>A0A7J2U353_9CREN</name>